<feature type="chain" id="PRO_5016447294" evidence="1">
    <location>
        <begin position="19"/>
        <end position="403"/>
    </location>
</feature>
<sequence length="403" mass="44492">MKKIFYLFISLLFFAACGTESMTDSDNTNDPPDNGDDSEEAIVPAFPNLSFDRPLRILHPGDQTNRLFVVEQRGVISVFENDPDTEQRSTFLNLESRVNDSGNEQGLLGLAFHPDFESNGYFYVNYTASGPDRTVISRFSVSSGDPNQANPDSELILLTYEQPFSNHNGGHLEFGPDGYLYISSGDGGSGGDPENNGQDRSTLLGALLRIDVDNPQNGNEYGIPSDNPFINNDQGYREEIYAWGLRNPWRFSFDADTGELWAADVGQNSRESIYIIENGKNYGWNILEGSACYPSGDSCDKTGLELPLFEYSHTSGDRSVTGGYVYRGDKWPGLEGLYIYGDFVSGRIWALDASDPANPVNTELIDTSLNISSFGTDQNNELYLCAFNGQIYRPGSAILEALD</sequence>
<dbReference type="EMBL" id="QGGB01000003">
    <property type="protein sequence ID" value="PWN07496.1"/>
    <property type="molecule type" value="Genomic_DNA"/>
</dbReference>
<accession>A0A316U2K5</accession>
<dbReference type="SUPFAM" id="SSF50952">
    <property type="entry name" value="Soluble quinoprotein glucose dehydrogenase"/>
    <property type="match status" value="1"/>
</dbReference>
<dbReference type="PROSITE" id="PS51257">
    <property type="entry name" value="PROKAR_LIPOPROTEIN"/>
    <property type="match status" value="1"/>
</dbReference>
<keyword evidence="1" id="KW-0732">Signal</keyword>
<dbReference type="RefSeq" id="WP_109645256.1">
    <property type="nucleotide sequence ID" value="NZ_QGGB01000003.1"/>
</dbReference>
<evidence type="ECO:0000313" key="3">
    <source>
        <dbReference type="EMBL" id="PWN07496.1"/>
    </source>
</evidence>
<dbReference type="OrthoDB" id="9761875at2"/>
<dbReference type="Proteomes" id="UP000245533">
    <property type="component" value="Unassembled WGS sequence"/>
</dbReference>
<reference evidence="3 4" key="1">
    <citation type="submission" date="2018-05" db="EMBL/GenBank/DDBJ databases">
        <title>Rhodohalobacter halophilus gen. nov., sp. nov., a moderately halophilic member of the family Balneolaceae.</title>
        <authorList>
            <person name="Liu Z.-W."/>
        </authorList>
    </citation>
    <scope>NUCLEOTIDE SEQUENCE [LARGE SCALE GENOMIC DNA]</scope>
    <source>
        <strain evidence="3 4">8A47</strain>
    </source>
</reference>
<evidence type="ECO:0000313" key="4">
    <source>
        <dbReference type="Proteomes" id="UP000245533"/>
    </source>
</evidence>
<dbReference type="Gene3D" id="2.120.10.30">
    <property type="entry name" value="TolB, C-terminal domain"/>
    <property type="match status" value="1"/>
</dbReference>
<protein>
    <submittedName>
        <fullName evidence="3">Glucose sorbosone dehydrogenase</fullName>
    </submittedName>
</protein>
<name>A0A316U2K5_9BACT</name>
<dbReference type="InterPro" id="IPR011042">
    <property type="entry name" value="6-blade_b-propeller_TolB-like"/>
</dbReference>
<keyword evidence="4" id="KW-1185">Reference proteome</keyword>
<evidence type="ECO:0000256" key="1">
    <source>
        <dbReference type="SAM" id="SignalP"/>
    </source>
</evidence>
<dbReference type="AlphaFoldDB" id="A0A316U2K5"/>
<proteinExistence type="predicted"/>
<evidence type="ECO:0000259" key="2">
    <source>
        <dbReference type="Pfam" id="PF07995"/>
    </source>
</evidence>
<dbReference type="InterPro" id="IPR012938">
    <property type="entry name" value="Glc/Sorbosone_DH"/>
</dbReference>
<feature type="signal peptide" evidence="1">
    <location>
        <begin position="1"/>
        <end position="18"/>
    </location>
</feature>
<gene>
    <name evidence="3" type="ORF">DDZ15_04335</name>
</gene>
<dbReference type="Pfam" id="PF07995">
    <property type="entry name" value="GSDH"/>
    <property type="match status" value="1"/>
</dbReference>
<dbReference type="PANTHER" id="PTHR19328:SF75">
    <property type="entry name" value="ALDOSE SUGAR DEHYDROGENASE YLII"/>
    <property type="match status" value="1"/>
</dbReference>
<organism evidence="3 4">
    <name type="scientific">Rhodohalobacter mucosus</name>
    <dbReference type="NCBI Taxonomy" id="2079485"/>
    <lineage>
        <taxon>Bacteria</taxon>
        <taxon>Pseudomonadati</taxon>
        <taxon>Balneolota</taxon>
        <taxon>Balneolia</taxon>
        <taxon>Balneolales</taxon>
        <taxon>Balneolaceae</taxon>
        <taxon>Rhodohalobacter</taxon>
    </lineage>
</organism>
<feature type="domain" description="Glucose/Sorbosone dehydrogenase" evidence="2">
    <location>
        <begin position="54"/>
        <end position="384"/>
    </location>
</feature>
<dbReference type="PANTHER" id="PTHR19328">
    <property type="entry name" value="HEDGEHOG-INTERACTING PROTEIN"/>
    <property type="match status" value="1"/>
</dbReference>
<comment type="caution">
    <text evidence="3">The sequence shown here is derived from an EMBL/GenBank/DDBJ whole genome shotgun (WGS) entry which is preliminary data.</text>
</comment>
<dbReference type="InterPro" id="IPR011041">
    <property type="entry name" value="Quinoprot_gluc/sorb_DH_b-prop"/>
</dbReference>